<dbReference type="InterPro" id="IPR001584">
    <property type="entry name" value="Integrase_cat-core"/>
</dbReference>
<evidence type="ECO:0000256" key="3">
    <source>
        <dbReference type="SAM" id="MobiDB-lite"/>
    </source>
</evidence>
<evidence type="ECO:0000256" key="1">
    <source>
        <dbReference type="ARBA" id="ARBA00022723"/>
    </source>
</evidence>
<dbReference type="EMBL" id="QGNW01000764">
    <property type="protein sequence ID" value="RVW62668.1"/>
    <property type="molecule type" value="Genomic_DNA"/>
</dbReference>
<keyword evidence="1" id="KW-0479">Metal-binding</keyword>
<comment type="caution">
    <text evidence="5">The sequence shown here is derived from an EMBL/GenBank/DDBJ whole genome shotgun (WGS) entry which is preliminary data.</text>
</comment>
<evidence type="ECO:0000313" key="6">
    <source>
        <dbReference type="Proteomes" id="UP000288805"/>
    </source>
</evidence>
<evidence type="ECO:0000313" key="5">
    <source>
        <dbReference type="EMBL" id="RVW62668.1"/>
    </source>
</evidence>
<dbReference type="Pfam" id="PF25597">
    <property type="entry name" value="SH3_retrovirus"/>
    <property type="match status" value="1"/>
</dbReference>
<dbReference type="Pfam" id="PF00665">
    <property type="entry name" value="rve"/>
    <property type="match status" value="1"/>
</dbReference>
<dbReference type="PANTHER" id="PTHR42648">
    <property type="entry name" value="TRANSPOSASE, PUTATIVE-RELATED"/>
    <property type="match status" value="1"/>
</dbReference>
<dbReference type="InterPro" id="IPR013103">
    <property type="entry name" value="RVT_2"/>
</dbReference>
<dbReference type="GO" id="GO:0016787">
    <property type="term" value="F:hydrolase activity"/>
    <property type="evidence" value="ECO:0007669"/>
    <property type="project" value="UniProtKB-KW"/>
</dbReference>
<feature type="region of interest" description="Disordered" evidence="3">
    <location>
        <begin position="387"/>
        <end position="426"/>
    </location>
</feature>
<dbReference type="InterPro" id="IPR025724">
    <property type="entry name" value="GAG-pre-integrase_dom"/>
</dbReference>
<dbReference type="AlphaFoldDB" id="A0A438FRU8"/>
<dbReference type="InterPro" id="IPR036397">
    <property type="entry name" value="RNaseH_sf"/>
</dbReference>
<name>A0A438FRU8_VITVI</name>
<dbReference type="Pfam" id="PF13976">
    <property type="entry name" value="gag_pre-integrs"/>
    <property type="match status" value="1"/>
</dbReference>
<protein>
    <submittedName>
        <fullName evidence="5">Retrovirus-related Pol polyprotein from transposon TNT 1-94</fullName>
    </submittedName>
</protein>
<sequence length="823" mass="94356">MNSPKLRIKLPKKLVRHVPDIRLNLISVGKLDDEGYNNNFSDGKWKLSKGSLVVAKGKKTCSLYTVQAKICKGVVNTLENDSSTDLWHRRLGHMSEKGLQVLSKKELLARIKGTPLKTCVHCFHGKQNRISFRRNIASRKSHVLDLIHSDVCGPLKVRTLGGALYFVTFIDDHSRKVWTYTLKTKDQVLDVFKHFQAKVERETGRQLKCVRSDNGGEYIGPFDQYCINHGIRHEKTVKKTPQQNGVAERMNRTILERVRCLLSHSKLPRSFWEKVWTRKEVSYDHLRVFGCRAFVHIPKDERSKLDPKAKQCIFIGYGHEEFGYRLYDPVDKKVVRSRDVVFLEYHTIEDIDKLESAESSTNDLVDLDPLNPPVIHDIDEEVQTPHDDAAEDDVEPEIEGEQSAQEPLPQTPLRRSTREKQPSRKYSSNEYVMISYQGELETYQEVLKHENKTEWLKAMKEEMKSLHENHTYDLARLVVKGIDQRKGVDFDEIFSPVVKMSSIRIVLGIAASMNLEVEQLDVKTAFLHGDLEEEIYMEQPEGFIDKDGNFIILLFYVDDMLIVGQDTSKISKLKSELSKSFAMKDLGPAKQILGIRIVRDRSHGLIWLSQENYVKKVLERFNMDKTKPVNCPLVGHFKLSSSQCPTSDEEKNEMQKIPYASAIGSLMYAMVCTRPDIAHAVGVVSRFLSNPGKEHWAVVKWILRYLQGTSKMSLCFGKGEPILDGFIDSDMGGDVDSRKSTSEAEFIAITEACKELLWLKKFLQELGLKQERYHWIRDVLNDKLLQLEKVHTDDNTSDMLTKALTKDKHEKCRLLAGMVDSST</sequence>
<dbReference type="InterPro" id="IPR057670">
    <property type="entry name" value="SH3_retrovirus"/>
</dbReference>
<dbReference type="Proteomes" id="UP000288805">
    <property type="component" value="Unassembled WGS sequence"/>
</dbReference>
<dbReference type="GO" id="GO:0046872">
    <property type="term" value="F:metal ion binding"/>
    <property type="evidence" value="ECO:0007669"/>
    <property type="project" value="UniProtKB-KW"/>
</dbReference>
<dbReference type="InterPro" id="IPR012337">
    <property type="entry name" value="RNaseH-like_sf"/>
</dbReference>
<feature type="domain" description="Integrase catalytic" evidence="4">
    <location>
        <begin position="136"/>
        <end position="306"/>
    </location>
</feature>
<dbReference type="InterPro" id="IPR043502">
    <property type="entry name" value="DNA/RNA_pol_sf"/>
</dbReference>
<evidence type="ECO:0000259" key="4">
    <source>
        <dbReference type="PROSITE" id="PS50994"/>
    </source>
</evidence>
<dbReference type="GO" id="GO:0003676">
    <property type="term" value="F:nucleic acid binding"/>
    <property type="evidence" value="ECO:0007669"/>
    <property type="project" value="InterPro"/>
</dbReference>
<feature type="compositionally biased region" description="Acidic residues" evidence="3">
    <location>
        <begin position="389"/>
        <end position="400"/>
    </location>
</feature>
<organism evidence="5 6">
    <name type="scientific">Vitis vinifera</name>
    <name type="common">Grape</name>
    <dbReference type="NCBI Taxonomy" id="29760"/>
    <lineage>
        <taxon>Eukaryota</taxon>
        <taxon>Viridiplantae</taxon>
        <taxon>Streptophyta</taxon>
        <taxon>Embryophyta</taxon>
        <taxon>Tracheophyta</taxon>
        <taxon>Spermatophyta</taxon>
        <taxon>Magnoliopsida</taxon>
        <taxon>eudicotyledons</taxon>
        <taxon>Gunneridae</taxon>
        <taxon>Pentapetalae</taxon>
        <taxon>rosids</taxon>
        <taxon>Vitales</taxon>
        <taxon>Vitaceae</taxon>
        <taxon>Viteae</taxon>
        <taxon>Vitis</taxon>
    </lineage>
</organism>
<dbReference type="Gene3D" id="3.30.420.10">
    <property type="entry name" value="Ribonuclease H-like superfamily/Ribonuclease H"/>
    <property type="match status" value="1"/>
</dbReference>
<dbReference type="SUPFAM" id="SSF53098">
    <property type="entry name" value="Ribonuclease H-like"/>
    <property type="match status" value="1"/>
</dbReference>
<dbReference type="SUPFAM" id="SSF56672">
    <property type="entry name" value="DNA/RNA polymerases"/>
    <property type="match status" value="1"/>
</dbReference>
<gene>
    <name evidence="5" type="primary">POLX_1650</name>
    <name evidence="5" type="ORF">CK203_060763</name>
</gene>
<accession>A0A438FRU8</accession>
<reference evidence="5 6" key="1">
    <citation type="journal article" date="2018" name="PLoS Genet.">
        <title>Population sequencing reveals clonal diversity and ancestral inbreeding in the grapevine cultivar Chardonnay.</title>
        <authorList>
            <person name="Roach M.J."/>
            <person name="Johnson D.L."/>
            <person name="Bohlmann J."/>
            <person name="van Vuuren H.J."/>
            <person name="Jones S.J."/>
            <person name="Pretorius I.S."/>
            <person name="Schmidt S.A."/>
            <person name="Borneman A.R."/>
        </authorList>
    </citation>
    <scope>NUCLEOTIDE SEQUENCE [LARGE SCALE GENOMIC DNA]</scope>
    <source>
        <strain evidence="6">cv. Chardonnay</strain>
        <tissue evidence="5">Leaf</tissue>
    </source>
</reference>
<proteinExistence type="predicted"/>
<dbReference type="CDD" id="cd09272">
    <property type="entry name" value="RNase_HI_RT_Ty1"/>
    <property type="match status" value="1"/>
</dbReference>
<dbReference type="PROSITE" id="PS50994">
    <property type="entry name" value="INTEGRASE"/>
    <property type="match status" value="1"/>
</dbReference>
<dbReference type="Pfam" id="PF07727">
    <property type="entry name" value="RVT_2"/>
    <property type="match status" value="2"/>
</dbReference>
<dbReference type="InterPro" id="IPR039537">
    <property type="entry name" value="Retrotran_Ty1/copia-like"/>
</dbReference>
<dbReference type="GO" id="GO:0015074">
    <property type="term" value="P:DNA integration"/>
    <property type="evidence" value="ECO:0007669"/>
    <property type="project" value="InterPro"/>
</dbReference>
<evidence type="ECO:0000256" key="2">
    <source>
        <dbReference type="ARBA" id="ARBA00022801"/>
    </source>
</evidence>
<dbReference type="PANTHER" id="PTHR42648:SF28">
    <property type="entry name" value="TRANSPOSON-ENCODED PROTEIN WITH RIBONUCLEASE H-LIKE AND RETROVIRUS ZINC FINGER-LIKE DOMAINS"/>
    <property type="match status" value="1"/>
</dbReference>
<keyword evidence="2" id="KW-0378">Hydrolase</keyword>